<dbReference type="RefSeq" id="WP_147288821.1">
    <property type="nucleotide sequence ID" value="NZ_QQAZ01000001.1"/>
</dbReference>
<name>A0A370HF96_9NOCA</name>
<reference evidence="1 2" key="1">
    <citation type="submission" date="2018-07" db="EMBL/GenBank/DDBJ databases">
        <title>Genomic Encyclopedia of Type Strains, Phase IV (KMG-IV): sequencing the most valuable type-strain genomes for metagenomic binning, comparative biology and taxonomic classification.</title>
        <authorList>
            <person name="Goeker M."/>
        </authorList>
    </citation>
    <scope>NUCLEOTIDE SEQUENCE [LARGE SCALE GENOMIC DNA]</scope>
    <source>
        <strain evidence="1 2">DSM 44952</strain>
    </source>
</reference>
<protein>
    <submittedName>
        <fullName evidence="1">Uncharacterized protein</fullName>
    </submittedName>
</protein>
<evidence type="ECO:0000313" key="1">
    <source>
        <dbReference type="EMBL" id="RDI55914.1"/>
    </source>
</evidence>
<dbReference type="OrthoDB" id="3213425at2"/>
<gene>
    <name evidence="1" type="ORF">DFR68_101751</name>
</gene>
<dbReference type="Proteomes" id="UP000255355">
    <property type="component" value="Unassembled WGS sequence"/>
</dbReference>
<organism evidence="1 2">
    <name type="scientific">Nocardia mexicana</name>
    <dbReference type="NCBI Taxonomy" id="279262"/>
    <lineage>
        <taxon>Bacteria</taxon>
        <taxon>Bacillati</taxon>
        <taxon>Actinomycetota</taxon>
        <taxon>Actinomycetes</taxon>
        <taxon>Mycobacteriales</taxon>
        <taxon>Nocardiaceae</taxon>
        <taxon>Nocardia</taxon>
    </lineage>
</organism>
<dbReference type="SUPFAM" id="SSF48452">
    <property type="entry name" value="TPR-like"/>
    <property type="match status" value="1"/>
</dbReference>
<accession>A0A370HF96</accession>
<evidence type="ECO:0000313" key="2">
    <source>
        <dbReference type="Proteomes" id="UP000255355"/>
    </source>
</evidence>
<dbReference type="AlphaFoldDB" id="A0A370HF96"/>
<comment type="caution">
    <text evidence="1">The sequence shown here is derived from an EMBL/GenBank/DDBJ whole genome shotgun (WGS) entry which is preliminary data.</text>
</comment>
<proteinExistence type="predicted"/>
<keyword evidence="2" id="KW-1185">Reference proteome</keyword>
<dbReference type="STRING" id="1210089.GCA_001613165_01964"/>
<dbReference type="InterPro" id="IPR011990">
    <property type="entry name" value="TPR-like_helical_dom_sf"/>
</dbReference>
<dbReference type="EMBL" id="QQAZ01000001">
    <property type="protein sequence ID" value="RDI55914.1"/>
    <property type="molecule type" value="Genomic_DNA"/>
</dbReference>
<sequence length="485" mass="52551">MVRGREWTGFEAAALQEAMRRSVRDFALLLGLESTTVTNWRTGLSAVKPRSATQAILDTTLDQRATAEDRARFEQIIAEGEAVWRQRHHISSRRAGAANDGSTSAELADVTVSGAANTVGAPPVPGGGSTTVGGSHPAIPGGAYPTEITDMNRRELLRLLSIATTTLAAPVGIDWDRLRYSSATGQADPTTLEQYGRVNQLLWQDYGQAETKAAVFGAAREQLTTLVEGLRHSRLPELRRRQHELIADILQLSGEILLDANQLAEAAHCYALSGTFAAEARAYDLWACALTRHAYIGIFDNRYDYALPLVEQAVGIAQGGDSQLPTRYWAESVRAQVLAGLGDSDGCKRSFDAARGVLDLADTPLVGWLRFGGERIDEEQASCLIQLGQAEPAEAILTPLLDRPLSTRRRASVLVDLAAAGALRSDPVQAVWYGGTAVDIARRTRSGYLGRRLDQLRQRLAGLQGDRHVAHLEHQISTLATAPTY</sequence>